<name>A0A501PCL5_9PROT</name>
<dbReference type="InterPro" id="IPR000182">
    <property type="entry name" value="GNAT_dom"/>
</dbReference>
<comment type="caution">
    <text evidence="4">The sequence shown here is derived from an EMBL/GenBank/DDBJ whole genome shotgun (WGS) entry which is preliminary data.</text>
</comment>
<dbReference type="PANTHER" id="PTHR10545">
    <property type="entry name" value="DIAMINE N-ACETYLTRANSFERASE"/>
    <property type="match status" value="1"/>
</dbReference>
<dbReference type="RefSeq" id="WP_139942078.1">
    <property type="nucleotide sequence ID" value="NZ_JBHSYP010000005.1"/>
</dbReference>
<dbReference type="Gene3D" id="3.40.630.30">
    <property type="match status" value="1"/>
</dbReference>
<dbReference type="GO" id="GO:0008080">
    <property type="term" value="F:N-acetyltransferase activity"/>
    <property type="evidence" value="ECO:0007669"/>
    <property type="project" value="UniProtKB-ARBA"/>
</dbReference>
<evidence type="ECO:0000313" key="5">
    <source>
        <dbReference type="Proteomes" id="UP000319148"/>
    </source>
</evidence>
<proteinExistence type="predicted"/>
<accession>A0A501PCL5</accession>
<dbReference type="Proteomes" id="UP000319148">
    <property type="component" value="Unassembled WGS sequence"/>
</dbReference>
<evidence type="ECO:0000259" key="3">
    <source>
        <dbReference type="PROSITE" id="PS51186"/>
    </source>
</evidence>
<sequence>MTEIVEIRQLSFGDWAELYRGYADSYGVPITDEQLHKVWEWLGGHETELRGLAAVQDGKPVGIVHYRRFLRPLAGEVGMFLDDIYVAKEARRHGVGEALIDAIKNIAETQNCTMIRWITHEDRPDAMAFYKKFGKETRWVTFDLKLDEREEGYERK</sequence>
<dbReference type="Pfam" id="PF00583">
    <property type="entry name" value="Acetyltransf_1"/>
    <property type="match status" value="1"/>
</dbReference>
<dbReference type="EMBL" id="VFIY01000018">
    <property type="protein sequence ID" value="TPD57762.1"/>
    <property type="molecule type" value="Genomic_DNA"/>
</dbReference>
<evidence type="ECO:0000313" key="4">
    <source>
        <dbReference type="EMBL" id="TPD57762.1"/>
    </source>
</evidence>
<dbReference type="CDD" id="cd04301">
    <property type="entry name" value="NAT_SF"/>
    <property type="match status" value="1"/>
</dbReference>
<keyword evidence="2" id="KW-0012">Acyltransferase</keyword>
<dbReference type="AlphaFoldDB" id="A0A501PCL5"/>
<evidence type="ECO:0000256" key="1">
    <source>
        <dbReference type="ARBA" id="ARBA00022679"/>
    </source>
</evidence>
<organism evidence="4 5">
    <name type="scientific">Emcibacter nanhaiensis</name>
    <dbReference type="NCBI Taxonomy" id="1505037"/>
    <lineage>
        <taxon>Bacteria</taxon>
        <taxon>Pseudomonadati</taxon>
        <taxon>Pseudomonadota</taxon>
        <taxon>Alphaproteobacteria</taxon>
        <taxon>Emcibacterales</taxon>
        <taxon>Emcibacteraceae</taxon>
        <taxon>Emcibacter</taxon>
    </lineage>
</organism>
<feature type="domain" description="N-acetyltransferase" evidence="3">
    <location>
        <begin position="5"/>
        <end position="156"/>
    </location>
</feature>
<gene>
    <name evidence="4" type="ORF">FIV46_16805</name>
</gene>
<protein>
    <submittedName>
        <fullName evidence="4">GNAT family N-acetyltransferase</fullName>
    </submittedName>
</protein>
<keyword evidence="5" id="KW-1185">Reference proteome</keyword>
<reference evidence="5" key="1">
    <citation type="submission" date="2019-06" db="EMBL/GenBank/DDBJ databases">
        <title>The complete genome of Emcibacter congregatus ZYLT.</title>
        <authorList>
            <person name="Zhao Z."/>
        </authorList>
    </citation>
    <scope>NUCLEOTIDE SEQUENCE [LARGE SCALE GENOMIC DNA]</scope>
    <source>
        <strain evidence="5">MCCC 1A06723</strain>
    </source>
</reference>
<dbReference type="OrthoDB" id="9805924at2"/>
<dbReference type="InterPro" id="IPR051016">
    <property type="entry name" value="Diverse_Substrate_AcTransf"/>
</dbReference>
<dbReference type="PROSITE" id="PS51186">
    <property type="entry name" value="GNAT"/>
    <property type="match status" value="1"/>
</dbReference>
<dbReference type="PANTHER" id="PTHR10545:SF29">
    <property type="entry name" value="GH14572P-RELATED"/>
    <property type="match status" value="1"/>
</dbReference>
<dbReference type="SUPFAM" id="SSF55729">
    <property type="entry name" value="Acyl-CoA N-acyltransferases (Nat)"/>
    <property type="match status" value="1"/>
</dbReference>
<keyword evidence="1 4" id="KW-0808">Transferase</keyword>
<evidence type="ECO:0000256" key="2">
    <source>
        <dbReference type="ARBA" id="ARBA00023315"/>
    </source>
</evidence>
<dbReference type="InterPro" id="IPR016181">
    <property type="entry name" value="Acyl_CoA_acyltransferase"/>
</dbReference>